<protein>
    <recommendedName>
        <fullName evidence="3">EF-hand domain-containing protein</fullName>
    </recommendedName>
</protein>
<proteinExistence type="predicted"/>
<reference evidence="2" key="1">
    <citation type="submission" date="2013-02" db="EMBL/GenBank/DDBJ databases">
        <authorList>
            <consortium name="The Broad Institute Genome Sequencing Platform"/>
            <person name="Cuomo C."/>
            <person name="Becnel J."/>
            <person name="Sanscrainte N."/>
            <person name="Walker B."/>
            <person name="Young S.K."/>
            <person name="Zeng Q."/>
            <person name="Gargeya S."/>
            <person name="Fitzgerald M."/>
            <person name="Haas B."/>
            <person name="Abouelleil A."/>
            <person name="Alvarado L."/>
            <person name="Arachchi H.M."/>
            <person name="Berlin A.M."/>
            <person name="Chapman S.B."/>
            <person name="Dewar J."/>
            <person name="Goldberg J."/>
            <person name="Griggs A."/>
            <person name="Gujja S."/>
            <person name="Hansen M."/>
            <person name="Howarth C."/>
            <person name="Imamovic A."/>
            <person name="Larimer J."/>
            <person name="McCowan C."/>
            <person name="Murphy C."/>
            <person name="Neiman D."/>
            <person name="Pearson M."/>
            <person name="Priest M."/>
            <person name="Roberts A."/>
            <person name="Saif S."/>
            <person name="Shea T."/>
            <person name="Sisk P."/>
            <person name="Sykes S."/>
            <person name="Wortman J."/>
            <person name="Nusbaum C."/>
            <person name="Birren B."/>
        </authorList>
    </citation>
    <scope>NUCLEOTIDE SEQUENCE [LARGE SCALE GENOMIC DNA]</scope>
    <source>
        <strain evidence="2">PRA339</strain>
    </source>
</reference>
<accession>A0A059F166</accession>
<dbReference type="Proteomes" id="UP000030655">
    <property type="component" value="Unassembled WGS sequence"/>
</dbReference>
<evidence type="ECO:0008006" key="3">
    <source>
        <dbReference type="Google" id="ProtNLM"/>
    </source>
</evidence>
<organism evidence="1 2">
    <name type="scientific">Anncaliia algerae PRA339</name>
    <dbReference type="NCBI Taxonomy" id="1288291"/>
    <lineage>
        <taxon>Eukaryota</taxon>
        <taxon>Fungi</taxon>
        <taxon>Fungi incertae sedis</taxon>
        <taxon>Microsporidia</taxon>
        <taxon>Tubulinosematoidea</taxon>
        <taxon>Tubulinosematidae</taxon>
        <taxon>Anncaliia</taxon>
    </lineage>
</organism>
<dbReference type="OrthoDB" id="26525at2759"/>
<dbReference type="VEuPathDB" id="MicrosporidiaDB:H312_01565"/>
<dbReference type="SUPFAM" id="SSF47473">
    <property type="entry name" value="EF-hand"/>
    <property type="match status" value="1"/>
</dbReference>
<dbReference type="EMBL" id="KK365153">
    <property type="protein sequence ID" value="KCZ81018.1"/>
    <property type="molecule type" value="Genomic_DNA"/>
</dbReference>
<evidence type="ECO:0000313" key="2">
    <source>
        <dbReference type="Proteomes" id="UP000030655"/>
    </source>
</evidence>
<sequence>MCKEPKDFDYSNKGYLFYSEYLGLAAHLKKRPFNKSKMGDKINYFDCKFKESSIEITKEIFDLLSNNTEFIDKLSLVFSCSKLGIDIRDIDFDELIEFFSEHGKIDYKAFKINY</sequence>
<name>A0A059F166_9MICR</name>
<dbReference type="AlphaFoldDB" id="A0A059F166"/>
<reference evidence="1 2" key="2">
    <citation type="submission" date="2014-03" db="EMBL/GenBank/DDBJ databases">
        <title>The Genome Sequence of Anncaliia algerae insect isolate PRA339.</title>
        <authorList>
            <consortium name="The Broad Institute Genome Sequencing Platform"/>
            <consortium name="The Broad Institute Genome Sequencing Center for Infectious Disease"/>
            <person name="Cuomo C."/>
            <person name="Becnel J."/>
            <person name="Sanscrainte N."/>
            <person name="Walker B."/>
            <person name="Young S.K."/>
            <person name="Zeng Q."/>
            <person name="Gargeya S."/>
            <person name="Fitzgerald M."/>
            <person name="Haas B."/>
            <person name="Abouelleil A."/>
            <person name="Alvarado L."/>
            <person name="Arachchi H.M."/>
            <person name="Berlin A.M."/>
            <person name="Chapman S.B."/>
            <person name="Dewar J."/>
            <person name="Goldberg J."/>
            <person name="Griggs A."/>
            <person name="Gujja S."/>
            <person name="Hansen M."/>
            <person name="Howarth C."/>
            <person name="Imamovic A."/>
            <person name="Larimer J."/>
            <person name="McCowan C."/>
            <person name="Murphy C."/>
            <person name="Neiman D."/>
            <person name="Pearson M."/>
            <person name="Priest M."/>
            <person name="Roberts A."/>
            <person name="Saif S."/>
            <person name="Shea T."/>
            <person name="Sisk P."/>
            <person name="Sykes S."/>
            <person name="Wortman J."/>
            <person name="Nusbaum C."/>
            <person name="Birren B."/>
        </authorList>
    </citation>
    <scope>NUCLEOTIDE SEQUENCE [LARGE SCALE GENOMIC DNA]</scope>
    <source>
        <strain evidence="1 2">PRA339</strain>
    </source>
</reference>
<dbReference type="HOGENOM" id="CLU_149442_0_0_1"/>
<evidence type="ECO:0000313" key="1">
    <source>
        <dbReference type="EMBL" id="KCZ81018.1"/>
    </source>
</evidence>
<gene>
    <name evidence="1" type="ORF">H312_01565</name>
</gene>
<dbReference type="InterPro" id="IPR011992">
    <property type="entry name" value="EF-hand-dom_pair"/>
</dbReference>
<keyword evidence="2" id="KW-1185">Reference proteome</keyword>